<dbReference type="HOGENOM" id="CLU_043769_1_1_14"/>
<dbReference type="InterPro" id="IPR009057">
    <property type="entry name" value="Homeodomain-like_sf"/>
</dbReference>
<dbReference type="OrthoDB" id="212459at2"/>
<protein>
    <submittedName>
        <fullName evidence="3">Sugar diacid utilization regulator</fullName>
    </submittedName>
</protein>
<gene>
    <name evidence="3" type="ORF">BN85403060</name>
</gene>
<proteinExistence type="predicted"/>
<dbReference type="InterPro" id="IPR008599">
    <property type="entry name" value="Diacid_rec"/>
</dbReference>
<dbReference type="SUPFAM" id="SSF46689">
    <property type="entry name" value="Homeodomain-like"/>
    <property type="match status" value="1"/>
</dbReference>
<name>U4KK46_ALTPJ</name>
<dbReference type="InterPro" id="IPR051448">
    <property type="entry name" value="CdaR-like_regulators"/>
</dbReference>
<dbReference type="EMBL" id="FO681347">
    <property type="protein sequence ID" value="CCV63883.1"/>
    <property type="molecule type" value="Genomic_DNA"/>
</dbReference>
<feature type="domain" description="PucR C-terminal helix-turn-helix" evidence="2">
    <location>
        <begin position="317"/>
        <end position="363"/>
    </location>
</feature>
<dbReference type="AlphaFoldDB" id="U4KK46"/>
<dbReference type="Pfam" id="PF05651">
    <property type="entry name" value="Diacid_rec"/>
    <property type="match status" value="1"/>
</dbReference>
<reference evidence="3 4" key="1">
    <citation type="journal article" date="2013" name="J. Mol. Microbiol. Biotechnol.">
        <title>Analysis of the Complete Genomes of Acholeplasma brassicae , A. palmae and A. laidlawii and Their Comparison to the Obligate Parasites from ' Candidatus Phytoplasma'.</title>
        <authorList>
            <person name="Kube M."/>
            <person name="Siewert C."/>
            <person name="Migdoll A.M."/>
            <person name="Duduk B."/>
            <person name="Holz S."/>
            <person name="Rabus R."/>
            <person name="Seemuller E."/>
            <person name="Mitrovic J."/>
            <person name="Muller I."/>
            <person name="Buttner C."/>
            <person name="Reinhardt R."/>
        </authorList>
    </citation>
    <scope>NUCLEOTIDE SEQUENCE [LARGE SCALE GENOMIC DNA]</scope>
    <source>
        <strain evidence="3 4">J233</strain>
    </source>
</reference>
<dbReference type="PANTHER" id="PTHR33744:SF16">
    <property type="entry name" value="CARBOHYDRATE DIACID REGULATOR"/>
    <property type="match status" value="1"/>
</dbReference>
<dbReference type="STRING" id="1318466.BN85403060"/>
<dbReference type="Pfam" id="PF13556">
    <property type="entry name" value="HTH_30"/>
    <property type="match status" value="1"/>
</dbReference>
<dbReference type="KEGG" id="apal:BN85403060"/>
<keyword evidence="4" id="KW-1185">Reference proteome</keyword>
<dbReference type="Proteomes" id="UP000032740">
    <property type="component" value="Chromosome"/>
</dbReference>
<dbReference type="Gene3D" id="1.10.10.2840">
    <property type="entry name" value="PucR C-terminal helix-turn-helix domain"/>
    <property type="match status" value="1"/>
</dbReference>
<evidence type="ECO:0000259" key="2">
    <source>
        <dbReference type="Pfam" id="PF13556"/>
    </source>
</evidence>
<dbReference type="PANTHER" id="PTHR33744">
    <property type="entry name" value="CARBOHYDRATE DIACID REGULATOR"/>
    <property type="match status" value="1"/>
</dbReference>
<feature type="domain" description="Putative sugar diacid recognition" evidence="1">
    <location>
        <begin position="4"/>
        <end position="136"/>
    </location>
</feature>
<evidence type="ECO:0000259" key="1">
    <source>
        <dbReference type="Pfam" id="PF05651"/>
    </source>
</evidence>
<accession>U4KK46</accession>
<dbReference type="InterPro" id="IPR025736">
    <property type="entry name" value="PucR_C-HTH_dom"/>
</dbReference>
<evidence type="ECO:0000313" key="4">
    <source>
        <dbReference type="Proteomes" id="UP000032740"/>
    </source>
</evidence>
<evidence type="ECO:0000313" key="3">
    <source>
        <dbReference type="EMBL" id="CCV63883.1"/>
    </source>
</evidence>
<sequence>MKRLSKQTARQIVKELNVIIDEKINVMNEEAIIIASSDPLRVNTFHEAAKKIIDEKLEEVIVLDDNQYIGTKRGINFPIILDNKIIGVIGITGPYEAVSKYGKLIKRMVEIFMLETFLKEQKQVISSMKQYFLNEWINSDKTSNELSERGNELAINLKIKRRFVMLFLELKEKLSPYDEMMYLESIEQELFKKIYGLDAEALVLNDKPTYTILTTHTENEATLVFARTFKKEIELKYNVILSIGIGTKDLNLLPKEQKKTAKLSLQQALRHPNKMIIMYSDLSLQTLTSIISPYQQEQYINKVMKNFNDKEKTEIIHLLNAYYQHEGSLKKTAEYLNIHPNTLQYQLKNIKDKTGHDPRSLKDSSVFVILLEFYNNLFY</sequence>
<dbReference type="RefSeq" id="WP_026655885.1">
    <property type="nucleotide sequence ID" value="NC_022538.1"/>
</dbReference>
<dbReference type="InterPro" id="IPR042070">
    <property type="entry name" value="PucR_C-HTH_sf"/>
</dbReference>
<organism evidence="3 4">
    <name type="scientific">Alteracholeplasma palmae (strain ATCC 49389 / J233)</name>
    <name type="common">Acholeplasma palmae</name>
    <dbReference type="NCBI Taxonomy" id="1318466"/>
    <lineage>
        <taxon>Bacteria</taxon>
        <taxon>Bacillati</taxon>
        <taxon>Mycoplasmatota</taxon>
        <taxon>Mollicutes</taxon>
        <taxon>Acholeplasmatales</taxon>
        <taxon>Acholeplasmataceae</taxon>
        <taxon>Acholeplasma</taxon>
    </lineage>
</organism>